<proteinExistence type="predicted"/>
<keyword evidence="2" id="KW-1185">Reference proteome</keyword>
<evidence type="ECO:0000313" key="2">
    <source>
        <dbReference type="Proteomes" id="UP000838756"/>
    </source>
</evidence>
<accession>A0A8S4R266</accession>
<evidence type="ECO:0000313" key="1">
    <source>
        <dbReference type="EMBL" id="CAH2229311.1"/>
    </source>
</evidence>
<sequence>MNETLQLIIVKSTSPEDASSERNMRRGYIAEDLFDVEYKRGGLEILLLYKRISEIVSIYEDMRWDIFRVELQGYKFAPEYVEASSGVMLYNDKVAWKQPASLSARTR</sequence>
<dbReference type="EMBL" id="CAKXAJ010024711">
    <property type="protein sequence ID" value="CAH2229311.1"/>
    <property type="molecule type" value="Genomic_DNA"/>
</dbReference>
<name>A0A8S4R266_9NEOP</name>
<dbReference type="Proteomes" id="UP000838756">
    <property type="component" value="Unassembled WGS sequence"/>
</dbReference>
<reference evidence="1" key="1">
    <citation type="submission" date="2022-03" db="EMBL/GenBank/DDBJ databases">
        <authorList>
            <person name="Lindestad O."/>
        </authorList>
    </citation>
    <scope>NUCLEOTIDE SEQUENCE</scope>
</reference>
<organism evidence="1 2">
    <name type="scientific">Pararge aegeria aegeria</name>
    <dbReference type="NCBI Taxonomy" id="348720"/>
    <lineage>
        <taxon>Eukaryota</taxon>
        <taxon>Metazoa</taxon>
        <taxon>Ecdysozoa</taxon>
        <taxon>Arthropoda</taxon>
        <taxon>Hexapoda</taxon>
        <taxon>Insecta</taxon>
        <taxon>Pterygota</taxon>
        <taxon>Neoptera</taxon>
        <taxon>Endopterygota</taxon>
        <taxon>Lepidoptera</taxon>
        <taxon>Glossata</taxon>
        <taxon>Ditrysia</taxon>
        <taxon>Papilionoidea</taxon>
        <taxon>Nymphalidae</taxon>
        <taxon>Satyrinae</taxon>
        <taxon>Satyrini</taxon>
        <taxon>Parargina</taxon>
        <taxon>Pararge</taxon>
    </lineage>
</organism>
<comment type="caution">
    <text evidence="1">The sequence shown here is derived from an EMBL/GenBank/DDBJ whole genome shotgun (WGS) entry which is preliminary data.</text>
</comment>
<gene>
    <name evidence="1" type="primary">jg17060</name>
    <name evidence="1" type="ORF">PAEG_LOCUS8793</name>
</gene>
<protein>
    <submittedName>
        <fullName evidence="1">Jg17060 protein</fullName>
    </submittedName>
</protein>
<dbReference type="AlphaFoldDB" id="A0A8S4R266"/>